<feature type="domain" description="Alpha-L-rhamnosidase C-terminal" evidence="1">
    <location>
        <begin position="15"/>
        <end position="93"/>
    </location>
</feature>
<reference evidence="2 3" key="1">
    <citation type="journal article" date="2013" name="Genome Biol.">
        <title>Genome of Acanthamoeba castellanii highlights extensive lateral gene transfer and early evolution of tyrosine kinase signaling.</title>
        <authorList>
            <person name="Clarke M."/>
            <person name="Lohan A.J."/>
            <person name="Liu B."/>
            <person name="Lagkouvardos I."/>
            <person name="Roy S."/>
            <person name="Zafar N."/>
            <person name="Bertelli C."/>
            <person name="Schilde C."/>
            <person name="Kianianmomeni A."/>
            <person name="Burglin T.R."/>
            <person name="Frech C."/>
            <person name="Turcotte B."/>
            <person name="Kopec K.O."/>
            <person name="Synnott J.M."/>
            <person name="Choo C."/>
            <person name="Paponov I."/>
            <person name="Finkler A."/>
            <person name="Soon Heng Tan C."/>
            <person name="Hutchins A.P."/>
            <person name="Weinmeier T."/>
            <person name="Rattei T."/>
            <person name="Chu J.S."/>
            <person name="Gimenez G."/>
            <person name="Irimia M."/>
            <person name="Rigden D.J."/>
            <person name="Fitzpatrick D.A."/>
            <person name="Lorenzo-Morales J."/>
            <person name="Bateman A."/>
            <person name="Chiu C.H."/>
            <person name="Tang P."/>
            <person name="Hegemann P."/>
            <person name="Fromm H."/>
            <person name="Raoult D."/>
            <person name="Greub G."/>
            <person name="Miranda-Saavedra D."/>
            <person name="Chen N."/>
            <person name="Nash P."/>
            <person name="Ginger M.L."/>
            <person name="Horn M."/>
            <person name="Schaap P."/>
            <person name="Caler L."/>
            <person name="Loftus B."/>
        </authorList>
    </citation>
    <scope>NUCLEOTIDE SEQUENCE [LARGE SCALE GENOMIC DNA]</scope>
    <source>
        <strain evidence="2 3">Neff</strain>
    </source>
</reference>
<dbReference type="EMBL" id="KB008048">
    <property type="protein sequence ID" value="ELR14623.1"/>
    <property type="molecule type" value="Genomic_DNA"/>
</dbReference>
<evidence type="ECO:0000259" key="1">
    <source>
        <dbReference type="Pfam" id="PF17390"/>
    </source>
</evidence>
<gene>
    <name evidence="2" type="ORF">ACA1_066530</name>
</gene>
<protein>
    <submittedName>
        <fullName evidence="2">AlfaL-rhamnosidase</fullName>
    </submittedName>
</protein>
<proteinExistence type="predicted"/>
<organism evidence="2 3">
    <name type="scientific">Acanthamoeba castellanii (strain ATCC 30010 / Neff)</name>
    <dbReference type="NCBI Taxonomy" id="1257118"/>
    <lineage>
        <taxon>Eukaryota</taxon>
        <taxon>Amoebozoa</taxon>
        <taxon>Discosea</taxon>
        <taxon>Longamoebia</taxon>
        <taxon>Centramoebida</taxon>
        <taxon>Acanthamoebidae</taxon>
        <taxon>Acanthamoeba</taxon>
    </lineage>
</organism>
<dbReference type="InterPro" id="IPR035398">
    <property type="entry name" value="Bac_rhamnosid_C"/>
</dbReference>
<dbReference type="GeneID" id="14915226"/>
<evidence type="ECO:0000313" key="2">
    <source>
        <dbReference type="EMBL" id="ELR14623.1"/>
    </source>
</evidence>
<dbReference type="PANTHER" id="PTHR33307">
    <property type="entry name" value="ALPHA-RHAMNOSIDASE (EUROFUNG)"/>
    <property type="match status" value="1"/>
</dbReference>
<keyword evidence="3" id="KW-1185">Reference proteome</keyword>
<dbReference type="Pfam" id="PF17390">
    <property type="entry name" value="Bac_rhamnosid_C"/>
    <property type="match status" value="1"/>
</dbReference>
<dbReference type="Proteomes" id="UP000011083">
    <property type="component" value="Unassembled WGS sequence"/>
</dbReference>
<dbReference type="AlphaFoldDB" id="L8GPR7"/>
<dbReference type="InterPro" id="IPR016007">
    <property type="entry name" value="Alpha_rhamnosid"/>
</dbReference>
<name>L8GPR7_ACACF</name>
<dbReference type="KEGG" id="acan:ACA1_066530"/>
<sequence length="167" mass="17961">MFGSVGDWLYQSLAGIRQPESSTGYRQIVFQPPPSNVLLFSGLRGVNASLEWLAGRVASSWFIADDGSSFTVRVSVPSQSTANVTIPLLDYSAFVITESGRPVWRDNGFVPGVPGVQAARATNEAVVFSVASGNYVFVIANGKTSVRCTRTHAAHAAHAHLTHPWTR</sequence>
<dbReference type="RefSeq" id="XP_004336636.1">
    <property type="nucleotide sequence ID" value="XM_004336588.1"/>
</dbReference>
<evidence type="ECO:0000313" key="3">
    <source>
        <dbReference type="Proteomes" id="UP000011083"/>
    </source>
</evidence>
<dbReference type="PANTHER" id="PTHR33307:SF6">
    <property type="entry name" value="ALPHA-RHAMNOSIDASE (EUROFUNG)-RELATED"/>
    <property type="match status" value="1"/>
</dbReference>
<accession>L8GPR7</accession>
<dbReference type="Gene3D" id="2.60.420.10">
    <property type="entry name" value="Maltose phosphorylase, domain 3"/>
    <property type="match status" value="1"/>
</dbReference>
<dbReference type="VEuPathDB" id="AmoebaDB:ACA1_066530"/>
<dbReference type="OrthoDB" id="4830411at2759"/>